<dbReference type="SUPFAM" id="SSF56235">
    <property type="entry name" value="N-terminal nucleophile aminohydrolases (Ntn hydrolases)"/>
    <property type="match status" value="1"/>
</dbReference>
<evidence type="ECO:0000313" key="2">
    <source>
        <dbReference type="Proteomes" id="UP000010478"/>
    </source>
</evidence>
<dbReference type="AlphaFoldDB" id="K9VPR7"/>
<dbReference type="KEGG" id="oni:Osc7112_5735"/>
<proteinExistence type="predicted"/>
<dbReference type="PANTHER" id="PTHR10188:SF6">
    <property type="entry name" value="N(4)-(BETA-N-ACETYLGLUCOSAMINYL)-L-ASPARAGINASE"/>
    <property type="match status" value="1"/>
</dbReference>
<organism evidence="1 2">
    <name type="scientific">Phormidium nigroviride PCC 7112</name>
    <dbReference type="NCBI Taxonomy" id="179408"/>
    <lineage>
        <taxon>Bacteria</taxon>
        <taxon>Bacillati</taxon>
        <taxon>Cyanobacteriota</taxon>
        <taxon>Cyanophyceae</taxon>
        <taxon>Oscillatoriophycideae</taxon>
        <taxon>Oscillatoriales</taxon>
        <taxon>Oscillatoriaceae</taxon>
        <taxon>Phormidium</taxon>
    </lineage>
</organism>
<dbReference type="GO" id="GO:0005737">
    <property type="term" value="C:cytoplasm"/>
    <property type="evidence" value="ECO:0007669"/>
    <property type="project" value="TreeGrafter"/>
</dbReference>
<dbReference type="GO" id="GO:0016811">
    <property type="term" value="F:hydrolase activity, acting on carbon-nitrogen (but not peptide) bonds, in linear amides"/>
    <property type="evidence" value="ECO:0007669"/>
    <property type="project" value="UniProtKB-ARBA"/>
</dbReference>
<keyword evidence="2" id="KW-1185">Reference proteome</keyword>
<gene>
    <name evidence="1" type="ORF">Osc7112_5735</name>
</gene>
<dbReference type="PANTHER" id="PTHR10188">
    <property type="entry name" value="L-ASPARAGINASE"/>
    <property type="match status" value="1"/>
</dbReference>
<dbReference type="EMBL" id="CP003614">
    <property type="protein sequence ID" value="AFZ09946.1"/>
    <property type="molecule type" value="Genomic_DNA"/>
</dbReference>
<name>K9VPR7_9CYAN</name>
<protein>
    <submittedName>
        <fullName evidence="1">Peptidase T2 asparaginase 2</fullName>
    </submittedName>
</protein>
<dbReference type="PATRIC" id="fig|179408.3.peg.7152"/>
<dbReference type="Pfam" id="PF01112">
    <property type="entry name" value="Asparaginase_2"/>
    <property type="match status" value="1"/>
</dbReference>
<dbReference type="HOGENOM" id="CLU_2001556_0_0_3"/>
<evidence type="ECO:0000313" key="1">
    <source>
        <dbReference type="EMBL" id="AFZ09946.1"/>
    </source>
</evidence>
<dbReference type="InterPro" id="IPR029055">
    <property type="entry name" value="Ntn_hydrolases_N"/>
</dbReference>
<reference evidence="1 2" key="1">
    <citation type="submission" date="2012-05" db="EMBL/GenBank/DDBJ databases">
        <title>Finished chromosome of genome of Oscillatoria sp. PCC 7112.</title>
        <authorList>
            <consortium name="US DOE Joint Genome Institute"/>
            <person name="Gugger M."/>
            <person name="Coursin T."/>
            <person name="Rippka R."/>
            <person name="Tandeau De Marsac N."/>
            <person name="Huntemann M."/>
            <person name="Wei C.-L."/>
            <person name="Han J."/>
            <person name="Detter J.C."/>
            <person name="Han C."/>
            <person name="Tapia R."/>
            <person name="Davenport K."/>
            <person name="Daligault H."/>
            <person name="Erkkila T."/>
            <person name="Gu W."/>
            <person name="Munk A.C.C."/>
            <person name="Teshima H."/>
            <person name="Xu Y."/>
            <person name="Chain P."/>
            <person name="Chen A."/>
            <person name="Krypides N."/>
            <person name="Mavromatis K."/>
            <person name="Markowitz V."/>
            <person name="Szeto E."/>
            <person name="Ivanova N."/>
            <person name="Mikhailova N."/>
            <person name="Ovchinnikova G."/>
            <person name="Pagani I."/>
            <person name="Pati A."/>
            <person name="Goodwin L."/>
            <person name="Peters L."/>
            <person name="Pitluck S."/>
            <person name="Woyke T."/>
            <person name="Kerfeld C."/>
        </authorList>
    </citation>
    <scope>NUCLEOTIDE SEQUENCE [LARGE SCALE GENOMIC DNA]</scope>
    <source>
        <strain evidence="1 2">PCC 7112</strain>
    </source>
</reference>
<accession>K9VPR7</accession>
<dbReference type="RefSeq" id="WP_015179149.1">
    <property type="nucleotide sequence ID" value="NC_019729.1"/>
</dbReference>
<sequence>MVLSMIVRGGAKTISEEKVAANNAGCTAAAEAGWAVLASGVTAAEAVEAAIRVLETDQTFNAGFGSVINNQGEVELDAAIVEGGSLAWGAIANVQGVRHPISVARKIMDKKPMFIELISGRENS</sequence>
<dbReference type="Proteomes" id="UP000010478">
    <property type="component" value="Chromosome"/>
</dbReference>
<dbReference type="InterPro" id="IPR000246">
    <property type="entry name" value="Peptidase_T2"/>
</dbReference>
<dbReference type="eggNOG" id="COG1446">
    <property type="taxonomic scope" value="Bacteria"/>
</dbReference>